<dbReference type="EMBL" id="CAJVRC010000894">
    <property type="protein sequence ID" value="CAG8908527.1"/>
    <property type="molecule type" value="Genomic_DNA"/>
</dbReference>
<proteinExistence type="predicted"/>
<name>A0A9W4KP83_9EURO</name>
<dbReference type="OrthoDB" id="4355369at2759"/>
<sequence length="434" mass="50027">MQFIQEGYPYTFPQQLERLPSELLQHIIELRFFSKPLGSHYALYQLRLLIHESNPSLRIRREIGNFIQSVRTREMIRTRWSLYINYEEAVSHLPEIPRRSEKDIATSTLTECQDCFNFMLDYGAILPPYYNNDGHSFFALAYSIEKNREILYRLISLTEPKQLLKPLSIGLTDTIFQQTVTCAKVFKICWDRLDSDPDLDLSFTLRVKHIYDVCKHVNVDLANRMLARRINISLGLATRNGNLTAWHAVAKFHPDPKPIFEWLSKHAWLPTEEQRPAPLLLATQSDRVEAAIWLISHNSNTRNYRIAAMEAAKRQTDESLDILTAIAEQALIIQPKDAALLQDILIEIVFGVCTESKRLLSTMGYLCEQQPWATERHVEQYERSLMSVEDLAIRKIEETIAKSDPFSLPEAQALAASDANLHELAEFLGKLEGK</sequence>
<accession>A0A9W4KP83</accession>
<organism evidence="1 2">
    <name type="scientific">Penicillium egyptiacum</name>
    <dbReference type="NCBI Taxonomy" id="1303716"/>
    <lineage>
        <taxon>Eukaryota</taxon>
        <taxon>Fungi</taxon>
        <taxon>Dikarya</taxon>
        <taxon>Ascomycota</taxon>
        <taxon>Pezizomycotina</taxon>
        <taxon>Eurotiomycetes</taxon>
        <taxon>Eurotiomycetidae</taxon>
        <taxon>Eurotiales</taxon>
        <taxon>Aspergillaceae</taxon>
        <taxon>Penicillium</taxon>
    </lineage>
</organism>
<reference evidence="1" key="1">
    <citation type="submission" date="2021-07" db="EMBL/GenBank/DDBJ databases">
        <authorList>
            <person name="Branca A.L. A."/>
        </authorList>
    </citation>
    <scope>NUCLEOTIDE SEQUENCE</scope>
</reference>
<evidence type="ECO:0000313" key="1">
    <source>
        <dbReference type="EMBL" id="CAG8908527.1"/>
    </source>
</evidence>
<dbReference type="Proteomes" id="UP001154252">
    <property type="component" value="Unassembled WGS sequence"/>
</dbReference>
<dbReference type="AlphaFoldDB" id="A0A9W4KP83"/>
<comment type="caution">
    <text evidence="1">The sequence shown here is derived from an EMBL/GenBank/DDBJ whole genome shotgun (WGS) entry which is preliminary data.</text>
</comment>
<keyword evidence="2" id="KW-1185">Reference proteome</keyword>
<gene>
    <name evidence="1" type="ORF">PEGY_LOCUS9297</name>
</gene>
<evidence type="ECO:0000313" key="2">
    <source>
        <dbReference type="Proteomes" id="UP001154252"/>
    </source>
</evidence>
<protein>
    <submittedName>
        <fullName evidence="1">Uncharacterized protein</fullName>
    </submittedName>
</protein>